<dbReference type="GO" id="GO:0015297">
    <property type="term" value="F:antiporter activity"/>
    <property type="evidence" value="ECO:0007669"/>
    <property type="project" value="InterPro"/>
</dbReference>
<comment type="subcellular location">
    <subcellularLocation>
        <location evidence="1">Membrane</location>
        <topology evidence="1">Multi-pass membrane protein</topology>
    </subcellularLocation>
</comment>
<feature type="transmembrane region" description="Helical" evidence="6">
    <location>
        <begin position="429"/>
        <end position="448"/>
    </location>
</feature>
<proteinExistence type="inferred from homology"/>
<feature type="non-terminal residue" evidence="10">
    <location>
        <position position="1"/>
    </location>
</feature>
<feature type="compositionally biased region" description="Polar residues" evidence="7">
    <location>
        <begin position="682"/>
        <end position="693"/>
    </location>
</feature>
<evidence type="ECO:0000313" key="10">
    <source>
        <dbReference type="EMBL" id="KAG6601262.1"/>
    </source>
</evidence>
<feature type="domain" description="Cyclin-D1-binding protein 1-like N-terminal" evidence="8">
    <location>
        <begin position="528"/>
        <end position="672"/>
    </location>
</feature>
<dbReference type="GO" id="GO:1990961">
    <property type="term" value="P:xenobiotic detoxification by transmembrane export across the plasma membrane"/>
    <property type="evidence" value="ECO:0007669"/>
    <property type="project" value="InterPro"/>
</dbReference>
<evidence type="ECO:0000313" key="11">
    <source>
        <dbReference type="Proteomes" id="UP000685013"/>
    </source>
</evidence>
<dbReference type="Pfam" id="PF01554">
    <property type="entry name" value="MatE"/>
    <property type="match status" value="2"/>
</dbReference>
<evidence type="ECO:0000259" key="9">
    <source>
        <dbReference type="Pfam" id="PF20936"/>
    </source>
</evidence>
<dbReference type="InterPro" id="IPR049318">
    <property type="entry name" value="GCIP_C"/>
</dbReference>
<sequence>MADFPLLEWVENRRETTWAAFFAEAKTVGFLAVPLIAINLSQFLIQTGSLMVVGHLDQLALSSTAIAVSLAAVTGFSVLIGMASALETLCGQAYGAGQYQKFGNHVYTAILCLLFVCLPITLLWINIGKLLVLVGQDPLISREVGKFMIWLIPGLIAFAFLHPLMRYYQMQVFVLPMLMFSWITFCLHIPLCWVLVFKTGLKNLGGALAISISYWLNVILLALYMKISPKCEKTRGVVSMELFKGIGLFLHFAVPSAVMTCLSWWSFELIILLSGLLPNPELESSVLSVCFNTMTTVFTVPYGIGSAGSTRVSNELGAGKPQAARVAAWAAIFLAVVAIIIVTVVLFALRHVFGYAFSNEKEVVDYVAVMAPLVCISIVLDAIQGVLSGIIRGCGWQRVGAYINLGAYYLCGNPAALALGFLANLRGRGLWIGIQSGAFVQMLLLAIVMSRVNWEKQADEARERIFEGKGINQVHLILRGIRSPTVMGKPDKERLLRTLNSHLNTIHETFQMLDHNPSSSLEKVSWEDVLKMSDQVYKQATVAGMVWTGGRLEVTEIEENMASYFNMLQGFLLVSHGSKVGAGPTLSSVIHASVKQVIDSSSKLWKESISLYGPRDSKDQNQVVPQLVGAVWEACSALKKAPSTNVTAIGRAIMQVAVSVKDVLREMKELKQGPFDLDNAPGESSNKVESSLHSQDEGNTSDDADIGNDLSAEEMRVAQSAISIISSILQVIKELIRSITSLLKLENETNESNLATVENLLRLCQGIGVQVDELGACLYPPQEVPAIKEASEKISSFLDNMQAELGSLNGNSEGFLQACNNLRNSLKQLEIELGGFTDSDLESRMQNVTLND</sequence>
<feature type="transmembrane region" description="Helical" evidence="6">
    <location>
        <begin position="203"/>
        <end position="225"/>
    </location>
</feature>
<feature type="transmembrane region" description="Helical" evidence="6">
    <location>
        <begin position="172"/>
        <end position="197"/>
    </location>
</feature>
<feature type="region of interest" description="Disordered" evidence="7">
    <location>
        <begin position="672"/>
        <end position="707"/>
    </location>
</feature>
<evidence type="ECO:0000259" key="8">
    <source>
        <dbReference type="Pfam" id="PF13324"/>
    </source>
</evidence>
<evidence type="ECO:0000256" key="5">
    <source>
        <dbReference type="ARBA" id="ARBA00023136"/>
    </source>
</evidence>
<dbReference type="EMBL" id="JAGKQH010000004">
    <property type="protein sequence ID" value="KAG6601262.1"/>
    <property type="molecule type" value="Genomic_DNA"/>
</dbReference>
<gene>
    <name evidence="10" type="primary">DTX10</name>
    <name evidence="10" type="ORF">SDJN03_06495</name>
</gene>
<dbReference type="InterPro" id="IPR002528">
    <property type="entry name" value="MATE_fam"/>
</dbReference>
<dbReference type="AlphaFoldDB" id="A0AAV6NU16"/>
<dbReference type="NCBIfam" id="TIGR00797">
    <property type="entry name" value="matE"/>
    <property type="match status" value="1"/>
</dbReference>
<feature type="transmembrane region" description="Helical" evidence="6">
    <location>
        <begin position="147"/>
        <end position="165"/>
    </location>
</feature>
<dbReference type="GO" id="GO:0042910">
    <property type="term" value="F:xenobiotic transmembrane transporter activity"/>
    <property type="evidence" value="ECO:0007669"/>
    <property type="project" value="InterPro"/>
</dbReference>
<feature type="transmembrane region" description="Helical" evidence="6">
    <location>
        <begin position="369"/>
        <end position="390"/>
    </location>
</feature>
<feature type="transmembrane region" description="Helical" evidence="6">
    <location>
        <begin position="402"/>
        <end position="423"/>
    </location>
</feature>
<comment type="similarity">
    <text evidence="2 6">Belongs to the multi antimicrobial extrusion (MATE) (TC 2.A.66.1) family.</text>
</comment>
<protein>
    <recommendedName>
        <fullName evidence="6">Protein DETOXIFICATION</fullName>
    </recommendedName>
    <alternativeName>
        <fullName evidence="6">Multidrug and toxic compound extrusion protein</fullName>
    </alternativeName>
</protein>
<dbReference type="PANTHER" id="PTHR11206">
    <property type="entry name" value="MULTIDRUG RESISTANCE PROTEIN"/>
    <property type="match status" value="1"/>
</dbReference>
<evidence type="ECO:0000256" key="1">
    <source>
        <dbReference type="ARBA" id="ARBA00004141"/>
    </source>
</evidence>
<dbReference type="GO" id="GO:0016020">
    <property type="term" value="C:membrane"/>
    <property type="evidence" value="ECO:0007669"/>
    <property type="project" value="UniProtKB-SubCell"/>
</dbReference>
<feature type="transmembrane region" description="Helical" evidence="6">
    <location>
        <begin position="21"/>
        <end position="45"/>
    </location>
</feature>
<evidence type="ECO:0000256" key="7">
    <source>
        <dbReference type="SAM" id="MobiDB-lite"/>
    </source>
</evidence>
<feature type="domain" description="Cyclin-D1-binding protein 1-like C-terminal" evidence="9">
    <location>
        <begin position="702"/>
        <end position="802"/>
    </location>
</feature>
<dbReference type="CDD" id="cd13132">
    <property type="entry name" value="MATE_eukaryotic"/>
    <property type="match status" value="1"/>
</dbReference>
<dbReference type="InterPro" id="IPR049317">
    <property type="entry name" value="GCIP-like_N"/>
</dbReference>
<name>A0AAV6NU16_9ROSI</name>
<feature type="transmembrane region" description="Helical" evidence="6">
    <location>
        <begin position="326"/>
        <end position="349"/>
    </location>
</feature>
<dbReference type="Pfam" id="PF20936">
    <property type="entry name" value="GCIP_C"/>
    <property type="match status" value="1"/>
</dbReference>
<evidence type="ECO:0000256" key="3">
    <source>
        <dbReference type="ARBA" id="ARBA00022692"/>
    </source>
</evidence>
<keyword evidence="4 6" id="KW-1133">Transmembrane helix</keyword>
<organism evidence="10 11">
    <name type="scientific">Cucurbita argyrosperma subsp. sororia</name>
    <dbReference type="NCBI Taxonomy" id="37648"/>
    <lineage>
        <taxon>Eukaryota</taxon>
        <taxon>Viridiplantae</taxon>
        <taxon>Streptophyta</taxon>
        <taxon>Embryophyta</taxon>
        <taxon>Tracheophyta</taxon>
        <taxon>Spermatophyta</taxon>
        <taxon>Magnoliopsida</taxon>
        <taxon>eudicotyledons</taxon>
        <taxon>Gunneridae</taxon>
        <taxon>Pentapetalae</taxon>
        <taxon>rosids</taxon>
        <taxon>fabids</taxon>
        <taxon>Cucurbitales</taxon>
        <taxon>Cucurbitaceae</taxon>
        <taxon>Cucurbiteae</taxon>
        <taxon>Cucurbita</taxon>
    </lineage>
</organism>
<feature type="transmembrane region" description="Helical" evidence="6">
    <location>
        <begin position="65"/>
        <end position="86"/>
    </location>
</feature>
<dbReference type="InterPro" id="IPR045069">
    <property type="entry name" value="MATE_euk"/>
</dbReference>
<keyword evidence="11" id="KW-1185">Reference proteome</keyword>
<comment type="caution">
    <text evidence="10">The sequence shown here is derived from an EMBL/GenBank/DDBJ whole genome shotgun (WGS) entry which is preliminary data.</text>
</comment>
<keyword evidence="3 6" id="KW-0812">Transmembrane</keyword>
<reference evidence="10 11" key="1">
    <citation type="journal article" date="2021" name="Hortic Res">
        <title>The domestication of Cucurbita argyrosperma as revealed by the genome of its wild relative.</title>
        <authorList>
            <person name="Barrera-Redondo J."/>
            <person name="Sanchez-de la Vega G."/>
            <person name="Aguirre-Liguori J.A."/>
            <person name="Castellanos-Morales G."/>
            <person name="Gutierrez-Guerrero Y.T."/>
            <person name="Aguirre-Dugua X."/>
            <person name="Aguirre-Planter E."/>
            <person name="Tenaillon M.I."/>
            <person name="Lira-Saade R."/>
            <person name="Eguiarte L.E."/>
        </authorList>
    </citation>
    <scope>NUCLEOTIDE SEQUENCE [LARGE SCALE GENOMIC DNA]</scope>
    <source>
        <strain evidence="10">JBR-2021</strain>
    </source>
</reference>
<accession>A0AAV6NU16</accession>
<dbReference type="Pfam" id="PF13324">
    <property type="entry name" value="GCIP_N"/>
    <property type="match status" value="1"/>
</dbReference>
<evidence type="ECO:0000256" key="2">
    <source>
        <dbReference type="ARBA" id="ARBA00010199"/>
    </source>
</evidence>
<evidence type="ECO:0000256" key="6">
    <source>
        <dbReference type="RuleBase" id="RU004914"/>
    </source>
</evidence>
<evidence type="ECO:0000256" key="4">
    <source>
        <dbReference type="ARBA" id="ARBA00022989"/>
    </source>
</evidence>
<dbReference type="Proteomes" id="UP000685013">
    <property type="component" value="Chromosome 4"/>
</dbReference>
<feature type="transmembrane region" description="Helical" evidence="6">
    <location>
        <begin position="246"/>
        <end position="265"/>
    </location>
</feature>
<feature type="transmembrane region" description="Helical" evidence="6">
    <location>
        <begin position="106"/>
        <end position="127"/>
    </location>
</feature>
<keyword evidence="5 6" id="KW-0472">Membrane</keyword>